<dbReference type="PANTHER" id="PTHR31136:SF5">
    <property type="entry name" value="2-OXOADIPATE DIOXYGENASE_DECARBOXYLASE, CHLOROPLASTIC"/>
    <property type="match status" value="1"/>
</dbReference>
<dbReference type="SMART" id="SM01150">
    <property type="entry name" value="DUF1338"/>
    <property type="match status" value="1"/>
</dbReference>
<reference evidence="8 9" key="1">
    <citation type="submission" date="2017-08" db="EMBL/GenBank/DDBJ databases">
        <title>Infants hospitalized years apart are colonized by the same room-sourced microbial strains.</title>
        <authorList>
            <person name="Brooks B."/>
            <person name="Olm M.R."/>
            <person name="Firek B.A."/>
            <person name="Baker R."/>
            <person name="Thomas B.C."/>
            <person name="Morowitz M.J."/>
            <person name="Banfield J.F."/>
        </authorList>
    </citation>
    <scope>NUCLEOTIDE SEQUENCE [LARGE SCALE GENOMIC DNA]</scope>
    <source>
        <strain evidence="8">S2_005_002_R2_33</strain>
    </source>
</reference>
<dbReference type="GO" id="GO:0051213">
    <property type="term" value="F:dioxygenase activity"/>
    <property type="evidence" value="ECO:0007669"/>
    <property type="project" value="UniProtKB-KW"/>
</dbReference>
<dbReference type="EMBL" id="QFPX01000002">
    <property type="protein sequence ID" value="PZQ57041.1"/>
    <property type="molecule type" value="Genomic_DNA"/>
</dbReference>
<dbReference type="InterPro" id="IPR009770">
    <property type="entry name" value="HGLS"/>
</dbReference>
<evidence type="ECO:0000256" key="7">
    <source>
        <dbReference type="ARBA" id="ARBA00035045"/>
    </source>
</evidence>
<protein>
    <recommendedName>
        <fullName evidence="6">2-oxoadipate dioxygenase/decarboxylase</fullName>
        <ecNumber evidence="6">1.13.11.93</ecNumber>
    </recommendedName>
    <alternativeName>
        <fullName evidence="7">2-hydroxyglutarate synthase</fullName>
    </alternativeName>
</protein>
<dbReference type="PANTHER" id="PTHR31136">
    <property type="entry name" value="DUF1338 DOMAIN-CONTAINING PROTEIN"/>
    <property type="match status" value="1"/>
</dbReference>
<evidence type="ECO:0000256" key="5">
    <source>
        <dbReference type="ARBA" id="ARBA00035013"/>
    </source>
</evidence>
<keyword evidence="4" id="KW-0408">Iron</keyword>
<gene>
    <name evidence="8" type="ORF">DI555_02665</name>
</gene>
<accession>A0A2W5NTY3</accession>
<keyword evidence="3" id="KW-0560">Oxidoreductase</keyword>
<evidence type="ECO:0000256" key="4">
    <source>
        <dbReference type="ARBA" id="ARBA00023004"/>
    </source>
</evidence>
<dbReference type="AlphaFoldDB" id="A0A2W5NTY3"/>
<name>A0A2W5NTY3_9SPHN</name>
<sequence>MPSDSSPIAIQDQTLGRLVSAVIGKDAAGSALSVLAIDPILSETGALSEAEETVSRAQVAMALNVALFADLLDRVPTAARYVQSLRESGETIVFDHGALRTIDGETGVLPRGHEGFGRFLAPLGYEVGGLYPLPKLRMTGRAYVQRDLPETIPQFFVSELHVGQLSEPAQAACDSIFGTSVDPLGEAEWAALDVLSAKGSCTFEEAVTALRGALACFARQHQPPALADYEVLLPETKEGAWIATEGNAFNHATTRTANVVALAEELKEDGYPMKPSVEISQNGRVRQTAILADKVVRPFREADGAEVPLPVPGSFYEFITRDIDPETGRLDLTFDSGNATGIFAVTRGA</sequence>
<comment type="cofactor">
    <cofactor evidence="1">
        <name>Fe(2+)</name>
        <dbReference type="ChEBI" id="CHEBI:29033"/>
    </cofactor>
</comment>
<comment type="caution">
    <text evidence="8">The sequence shown here is derived from an EMBL/GenBank/DDBJ whole genome shotgun (WGS) entry which is preliminary data.</text>
</comment>
<evidence type="ECO:0000256" key="6">
    <source>
        <dbReference type="ARBA" id="ARBA00035023"/>
    </source>
</evidence>
<proteinExistence type="inferred from homology"/>
<evidence type="ECO:0000256" key="3">
    <source>
        <dbReference type="ARBA" id="ARBA00023002"/>
    </source>
</evidence>
<dbReference type="Proteomes" id="UP000249082">
    <property type="component" value="Unassembled WGS sequence"/>
</dbReference>
<evidence type="ECO:0000313" key="8">
    <source>
        <dbReference type="EMBL" id="PZQ57041.1"/>
    </source>
</evidence>
<evidence type="ECO:0000256" key="2">
    <source>
        <dbReference type="ARBA" id="ARBA00022964"/>
    </source>
</evidence>
<evidence type="ECO:0000256" key="1">
    <source>
        <dbReference type="ARBA" id="ARBA00001954"/>
    </source>
</evidence>
<comment type="similarity">
    <text evidence="5">Belongs to the 2-oxoadipate dioxygenase/decarboxylase family.</text>
</comment>
<dbReference type="Pfam" id="PF07063">
    <property type="entry name" value="HGLS"/>
    <property type="match status" value="1"/>
</dbReference>
<organism evidence="8 9">
    <name type="scientific">Novosphingobium pentaromativorans</name>
    <dbReference type="NCBI Taxonomy" id="205844"/>
    <lineage>
        <taxon>Bacteria</taxon>
        <taxon>Pseudomonadati</taxon>
        <taxon>Pseudomonadota</taxon>
        <taxon>Alphaproteobacteria</taxon>
        <taxon>Sphingomonadales</taxon>
        <taxon>Sphingomonadaceae</taxon>
        <taxon>Novosphingobium</taxon>
    </lineage>
</organism>
<keyword evidence="2" id="KW-0223">Dioxygenase</keyword>
<evidence type="ECO:0000313" key="9">
    <source>
        <dbReference type="Proteomes" id="UP000249082"/>
    </source>
</evidence>
<dbReference type="EC" id="1.13.11.93" evidence="6"/>
<dbReference type="Gene3D" id="3.10.180.50">
    <property type="match status" value="1"/>
</dbReference>